<evidence type="ECO:0000259" key="4">
    <source>
        <dbReference type="PROSITE" id="PS51724"/>
    </source>
</evidence>
<dbReference type="InterPro" id="IPR007730">
    <property type="entry name" value="SPOR-like_dom"/>
</dbReference>
<dbReference type="AlphaFoldDB" id="A0A1W1BGA1"/>
<protein>
    <submittedName>
        <fullName evidence="5">Rare lipoprotein A</fullName>
    </submittedName>
</protein>
<dbReference type="InterPro" id="IPR036680">
    <property type="entry name" value="SPOR-like_sf"/>
</dbReference>
<evidence type="ECO:0000313" key="5">
    <source>
        <dbReference type="EMBL" id="SFV52527.1"/>
    </source>
</evidence>
<dbReference type="PANTHER" id="PTHR34183">
    <property type="entry name" value="ENDOLYTIC PEPTIDOGLYCAN TRANSGLYCOSYLASE RLPA"/>
    <property type="match status" value="1"/>
</dbReference>
<dbReference type="PROSITE" id="PS51257">
    <property type="entry name" value="PROKAR_LIPOPROTEIN"/>
    <property type="match status" value="1"/>
</dbReference>
<dbReference type="InterPro" id="IPR009009">
    <property type="entry name" value="RlpA-like_DPBB"/>
</dbReference>
<sequence>MNRVSLIFFIFTVLIALSGCSTRGEGAYASKRYKASFKKDQNFSNAPKAKKATMRPYIVRGKRYYPTVVSIGDTFKGRASWYGPNFHGKFTSNGERYNMYDFTAAHKTLPMNTILKVTNLNNGKSVRVRVNDRGPFVANRIIDLSKAAAKRIDMIATGTAPVKLEVIGFAGKNKMPTKKEIKNSPKSVAEGGFALQIGSFSNFDGAMRMQEKYDGIDGYHTIIKDMQNDYGRLYKVWLVGFKSEKEARDYKALGKFKHAFIVKED</sequence>
<accession>A0A1W1BGA1</accession>
<feature type="domain" description="SPOR" evidence="4">
    <location>
        <begin position="187"/>
        <end position="265"/>
    </location>
</feature>
<dbReference type="Gene3D" id="2.40.40.10">
    <property type="entry name" value="RlpA-like domain"/>
    <property type="match status" value="1"/>
</dbReference>
<organism evidence="5">
    <name type="scientific">hydrothermal vent metagenome</name>
    <dbReference type="NCBI Taxonomy" id="652676"/>
    <lineage>
        <taxon>unclassified sequences</taxon>
        <taxon>metagenomes</taxon>
        <taxon>ecological metagenomes</taxon>
    </lineage>
</organism>
<dbReference type="SUPFAM" id="SSF50685">
    <property type="entry name" value="Barwin-like endoglucanases"/>
    <property type="match status" value="1"/>
</dbReference>
<name>A0A1W1BGA1_9ZZZZ</name>
<evidence type="ECO:0000256" key="2">
    <source>
        <dbReference type="ARBA" id="ARBA00023239"/>
    </source>
</evidence>
<evidence type="ECO:0000256" key="1">
    <source>
        <dbReference type="ARBA" id="ARBA00022729"/>
    </source>
</evidence>
<dbReference type="CDD" id="cd22268">
    <property type="entry name" value="DPBB_RlpA-like"/>
    <property type="match status" value="1"/>
</dbReference>
<dbReference type="PROSITE" id="PS51724">
    <property type="entry name" value="SPOR"/>
    <property type="match status" value="1"/>
</dbReference>
<dbReference type="HAMAP" id="MF_02071">
    <property type="entry name" value="RlpA"/>
    <property type="match status" value="1"/>
</dbReference>
<evidence type="ECO:0000256" key="3">
    <source>
        <dbReference type="ARBA" id="ARBA00023316"/>
    </source>
</evidence>
<dbReference type="NCBIfam" id="TIGR00413">
    <property type="entry name" value="rlpA"/>
    <property type="match status" value="1"/>
</dbReference>
<keyword evidence="5" id="KW-0449">Lipoprotein</keyword>
<dbReference type="Pfam" id="PF03330">
    <property type="entry name" value="DPBB_1"/>
    <property type="match status" value="1"/>
</dbReference>
<gene>
    <name evidence="5" type="ORF">MNB_SM-7-1269</name>
</gene>
<keyword evidence="3" id="KW-0961">Cell wall biogenesis/degradation</keyword>
<dbReference type="GO" id="GO:0042834">
    <property type="term" value="F:peptidoglycan binding"/>
    <property type="evidence" value="ECO:0007669"/>
    <property type="project" value="InterPro"/>
</dbReference>
<dbReference type="Pfam" id="PF05036">
    <property type="entry name" value="SPOR"/>
    <property type="match status" value="1"/>
</dbReference>
<dbReference type="InterPro" id="IPR036908">
    <property type="entry name" value="RlpA-like_sf"/>
</dbReference>
<dbReference type="SUPFAM" id="SSF110997">
    <property type="entry name" value="Sporulation related repeat"/>
    <property type="match status" value="1"/>
</dbReference>
<reference evidence="5" key="1">
    <citation type="submission" date="2016-10" db="EMBL/GenBank/DDBJ databases">
        <authorList>
            <person name="de Groot N.N."/>
        </authorList>
    </citation>
    <scope>NUCLEOTIDE SEQUENCE</scope>
</reference>
<dbReference type="GO" id="GO:0071555">
    <property type="term" value="P:cell wall organization"/>
    <property type="evidence" value="ECO:0007669"/>
    <property type="project" value="UniProtKB-KW"/>
</dbReference>
<proteinExistence type="inferred from homology"/>
<dbReference type="InterPro" id="IPR012997">
    <property type="entry name" value="RplA"/>
</dbReference>
<dbReference type="InterPro" id="IPR034718">
    <property type="entry name" value="RlpA"/>
</dbReference>
<keyword evidence="2" id="KW-0456">Lyase</keyword>
<dbReference type="EMBL" id="FPHB01000020">
    <property type="protein sequence ID" value="SFV52527.1"/>
    <property type="molecule type" value="Genomic_DNA"/>
</dbReference>
<keyword evidence="1" id="KW-0732">Signal</keyword>
<dbReference type="Gene3D" id="3.30.70.1070">
    <property type="entry name" value="Sporulation related repeat"/>
    <property type="match status" value="1"/>
</dbReference>
<dbReference type="GO" id="GO:0016829">
    <property type="term" value="F:lyase activity"/>
    <property type="evidence" value="ECO:0007669"/>
    <property type="project" value="UniProtKB-KW"/>
</dbReference>
<dbReference type="PANTHER" id="PTHR34183:SF1">
    <property type="entry name" value="ENDOLYTIC PEPTIDOGLYCAN TRANSGLYCOSYLASE RLPA"/>
    <property type="match status" value="1"/>
</dbReference>